<organism evidence="4 5">
    <name type="scientific">Algoriphagus halophilus</name>
    <dbReference type="NCBI Taxonomy" id="226505"/>
    <lineage>
        <taxon>Bacteria</taxon>
        <taxon>Pseudomonadati</taxon>
        <taxon>Bacteroidota</taxon>
        <taxon>Cytophagia</taxon>
        <taxon>Cytophagales</taxon>
        <taxon>Cyclobacteriaceae</taxon>
        <taxon>Algoriphagus</taxon>
    </lineage>
</organism>
<keyword evidence="5" id="KW-1185">Reference proteome</keyword>
<keyword evidence="2" id="KW-0732">Signal</keyword>
<feature type="domain" description="Beta-lactamase-related" evidence="3">
    <location>
        <begin position="54"/>
        <end position="411"/>
    </location>
</feature>
<sequence length="431" mass="49192">MKKIATSFFLFMFLIRLGFAQQELVHASPAQLGFDEAFINHQVDSIMHVGIDSMAFPGAQVLVAKNDTVIFHKAYGFHTYENLQAVALNDIYDLASVTKISGPLPALMKLVDEGKLDLDEPFSTYWEPWSKRKDKKDLTLREILAHQAGLVPYIVFLNEVVRKNGKVKRRFVHATSERRFHGQVYDGLYINDRFERKMNRIINRSDVSDEKKYLYSGLTFLIFPSLIEQLTGTDYQTYLEENFYGPIGSHTMGYLPKKKNYPNAIVPTEVDSLFRKTLVNGWVHDENASLKGGVSGNAGLFATADDLAKLMLFYQNYGLVDGQQLISAETVREFTEVQYPENENRRGLGFDKPLLNNSELPLEEAYPSPLASPKSFGHSGFTGTFVWADPENKLTYIFLSNRVYPSRDHQKLYSLGIREALQDVFYRAEQR</sequence>
<dbReference type="InterPro" id="IPR001466">
    <property type="entry name" value="Beta-lactam-related"/>
</dbReference>
<feature type="chain" id="PRO_5013314733" evidence="2">
    <location>
        <begin position="21"/>
        <end position="431"/>
    </location>
</feature>
<accession>A0A1N6DS55</accession>
<dbReference type="SUPFAM" id="SSF56601">
    <property type="entry name" value="beta-lactamase/transpeptidase-like"/>
    <property type="match status" value="1"/>
</dbReference>
<dbReference type="InterPro" id="IPR050789">
    <property type="entry name" value="Diverse_Enzym_Activities"/>
</dbReference>
<proteinExistence type="predicted"/>
<evidence type="ECO:0000256" key="1">
    <source>
        <dbReference type="ARBA" id="ARBA00022801"/>
    </source>
</evidence>
<evidence type="ECO:0000256" key="2">
    <source>
        <dbReference type="SAM" id="SignalP"/>
    </source>
</evidence>
<keyword evidence="1" id="KW-0378">Hydrolase</keyword>
<dbReference type="InterPro" id="IPR012338">
    <property type="entry name" value="Beta-lactam/transpept-like"/>
</dbReference>
<dbReference type="Gene3D" id="3.40.710.10">
    <property type="entry name" value="DD-peptidase/beta-lactamase superfamily"/>
    <property type="match status" value="1"/>
</dbReference>
<feature type="signal peptide" evidence="2">
    <location>
        <begin position="1"/>
        <end position="20"/>
    </location>
</feature>
<dbReference type="EMBL" id="FSRC01000001">
    <property type="protein sequence ID" value="SIN73533.1"/>
    <property type="molecule type" value="Genomic_DNA"/>
</dbReference>
<reference evidence="5" key="1">
    <citation type="submission" date="2016-11" db="EMBL/GenBank/DDBJ databases">
        <authorList>
            <person name="Varghese N."/>
            <person name="Submissions S."/>
        </authorList>
    </citation>
    <scope>NUCLEOTIDE SEQUENCE [LARGE SCALE GENOMIC DNA]</scope>
    <source>
        <strain evidence="5">DSM 15292</strain>
    </source>
</reference>
<dbReference type="OrthoDB" id="9805821at2"/>
<dbReference type="RefSeq" id="WP_074223983.1">
    <property type="nucleotide sequence ID" value="NZ_FSRC01000001.1"/>
</dbReference>
<name>A0A1N6DS55_9BACT</name>
<dbReference type="AlphaFoldDB" id="A0A1N6DS55"/>
<evidence type="ECO:0000259" key="3">
    <source>
        <dbReference type="Pfam" id="PF00144"/>
    </source>
</evidence>
<gene>
    <name evidence="4" type="ORF">SAMN05444394_1318</name>
</gene>
<evidence type="ECO:0000313" key="5">
    <source>
        <dbReference type="Proteomes" id="UP000185221"/>
    </source>
</evidence>
<dbReference type="PANTHER" id="PTHR43283:SF11">
    <property type="entry name" value="BETA-LACTAMASE-RELATED DOMAIN-CONTAINING PROTEIN"/>
    <property type="match status" value="1"/>
</dbReference>
<dbReference type="STRING" id="226505.SAMN05444394_1318"/>
<dbReference type="Pfam" id="PF00144">
    <property type="entry name" value="Beta-lactamase"/>
    <property type="match status" value="1"/>
</dbReference>
<dbReference type="PANTHER" id="PTHR43283">
    <property type="entry name" value="BETA-LACTAMASE-RELATED"/>
    <property type="match status" value="1"/>
</dbReference>
<protein>
    <submittedName>
        <fullName evidence="4">CubicO group peptidase, beta-lactamase class C family</fullName>
    </submittedName>
</protein>
<evidence type="ECO:0000313" key="4">
    <source>
        <dbReference type="EMBL" id="SIN73533.1"/>
    </source>
</evidence>
<dbReference type="GO" id="GO:0016787">
    <property type="term" value="F:hydrolase activity"/>
    <property type="evidence" value="ECO:0007669"/>
    <property type="project" value="UniProtKB-KW"/>
</dbReference>
<dbReference type="Proteomes" id="UP000185221">
    <property type="component" value="Unassembled WGS sequence"/>
</dbReference>